<keyword evidence="2" id="KW-0677">Repeat</keyword>
<dbReference type="InterPro" id="IPR032675">
    <property type="entry name" value="LRR_dom_sf"/>
</dbReference>
<dbReference type="GO" id="GO:0006952">
    <property type="term" value="P:defense response"/>
    <property type="evidence" value="ECO:0007669"/>
    <property type="project" value="InterPro"/>
</dbReference>
<dbReference type="Gene3D" id="1.10.8.430">
    <property type="entry name" value="Helical domain of apoptotic protease-activating factors"/>
    <property type="match status" value="1"/>
</dbReference>
<dbReference type="GO" id="GO:0051707">
    <property type="term" value="P:response to other organism"/>
    <property type="evidence" value="ECO:0007669"/>
    <property type="project" value="UniProtKB-ARBA"/>
</dbReference>
<evidence type="ECO:0000313" key="5">
    <source>
        <dbReference type="EMBL" id="WOH14289.1"/>
    </source>
</evidence>
<dbReference type="PRINTS" id="PR00364">
    <property type="entry name" value="DISEASERSIST"/>
</dbReference>
<keyword evidence="6" id="KW-1185">Reference proteome</keyword>
<dbReference type="SUPFAM" id="SSF52200">
    <property type="entry name" value="Toll/Interleukin receptor TIR domain"/>
    <property type="match status" value="1"/>
</dbReference>
<dbReference type="GO" id="GO:0043531">
    <property type="term" value="F:ADP binding"/>
    <property type="evidence" value="ECO:0007669"/>
    <property type="project" value="InterPro"/>
</dbReference>
<dbReference type="SUPFAM" id="SSF52540">
    <property type="entry name" value="P-loop containing nucleoside triphosphate hydrolases"/>
    <property type="match status" value="1"/>
</dbReference>
<dbReference type="SMART" id="SM00382">
    <property type="entry name" value="AAA"/>
    <property type="match status" value="1"/>
</dbReference>
<dbReference type="InterPro" id="IPR042197">
    <property type="entry name" value="Apaf_helical"/>
</dbReference>
<dbReference type="Proteomes" id="UP000077755">
    <property type="component" value="Chromosome 9"/>
</dbReference>
<dbReference type="PANTHER" id="PTHR11017">
    <property type="entry name" value="LEUCINE-RICH REPEAT-CONTAINING PROTEIN"/>
    <property type="match status" value="1"/>
</dbReference>
<dbReference type="InterPro" id="IPR044974">
    <property type="entry name" value="Disease_R_plants"/>
</dbReference>
<gene>
    <name evidence="5" type="ORF">DCAR_0933808</name>
</gene>
<dbReference type="Pfam" id="PF01582">
    <property type="entry name" value="TIR"/>
    <property type="match status" value="1"/>
</dbReference>
<dbReference type="InterPro" id="IPR027417">
    <property type="entry name" value="P-loop_NTPase"/>
</dbReference>
<dbReference type="PANTHER" id="PTHR11017:SF271">
    <property type="entry name" value="DISEASE RESISTANCE PROTEIN (TIR-NBS-LRR CLASS) FAMILY"/>
    <property type="match status" value="1"/>
</dbReference>
<dbReference type="EMBL" id="CP093351">
    <property type="protein sequence ID" value="WOH14289.1"/>
    <property type="molecule type" value="Genomic_DNA"/>
</dbReference>
<protein>
    <recommendedName>
        <fullName evidence="4">TIR domain-containing protein</fullName>
    </recommendedName>
</protein>
<dbReference type="FunFam" id="3.40.50.10140:FF:000007">
    <property type="entry name" value="Disease resistance protein (TIR-NBS-LRR class)"/>
    <property type="match status" value="1"/>
</dbReference>
<dbReference type="Pfam" id="PF00560">
    <property type="entry name" value="LRR_1"/>
    <property type="match status" value="1"/>
</dbReference>
<keyword evidence="1" id="KW-0433">Leucine-rich repeat</keyword>
<proteinExistence type="predicted"/>
<dbReference type="Gene3D" id="3.80.10.10">
    <property type="entry name" value="Ribonuclease Inhibitor"/>
    <property type="match status" value="4"/>
</dbReference>
<accession>A0AAF0XWU0</accession>
<dbReference type="InterPro" id="IPR058192">
    <property type="entry name" value="WHD_ROQ1-like"/>
</dbReference>
<dbReference type="InterPro" id="IPR035897">
    <property type="entry name" value="Toll_tir_struct_dom_sf"/>
</dbReference>
<name>A0AAF0XWU0_DAUCS</name>
<dbReference type="AlphaFoldDB" id="A0AAF0XWU0"/>
<evidence type="ECO:0000313" key="6">
    <source>
        <dbReference type="Proteomes" id="UP000077755"/>
    </source>
</evidence>
<dbReference type="InterPro" id="IPR001611">
    <property type="entry name" value="Leu-rich_rpt"/>
</dbReference>
<reference evidence="5" key="1">
    <citation type="journal article" date="2016" name="Nat. Genet.">
        <title>A high-quality carrot genome assembly provides new insights into carotenoid accumulation and asterid genome evolution.</title>
        <authorList>
            <person name="Iorizzo M."/>
            <person name="Ellison S."/>
            <person name="Senalik D."/>
            <person name="Zeng P."/>
            <person name="Satapoomin P."/>
            <person name="Huang J."/>
            <person name="Bowman M."/>
            <person name="Iovene M."/>
            <person name="Sanseverino W."/>
            <person name="Cavagnaro P."/>
            <person name="Yildiz M."/>
            <person name="Macko-Podgorni A."/>
            <person name="Moranska E."/>
            <person name="Grzebelus E."/>
            <person name="Grzebelus D."/>
            <person name="Ashrafi H."/>
            <person name="Zheng Z."/>
            <person name="Cheng S."/>
            <person name="Spooner D."/>
            <person name="Van Deynze A."/>
            <person name="Simon P."/>
        </authorList>
    </citation>
    <scope>NUCLEOTIDE SEQUENCE</scope>
    <source>
        <tissue evidence="5">Leaf</tissue>
    </source>
</reference>
<dbReference type="InterPro" id="IPR003591">
    <property type="entry name" value="Leu-rich_rpt_typical-subtyp"/>
</dbReference>
<keyword evidence="3" id="KW-0520">NAD</keyword>
<sequence length="1129" mass="126996">MASTSYNQTPSSATSASLPTTWDVFLSFRGIDTRYTFTDHLYNALDRNGIRTFRDDPELRSGEVISDGLLQAIHKSKTYVIVLSENYASSRWCLDELVEILNCYSTTQRSVIPIFYNVDPSAAGHQTGSFREAFEKHETRFGKERLDKWRVALTMLGKLSGKVCKNMYEAQFIEEIVGEILLEINPKTLDVAKYPVGLVPRVKELAALLGNGTEGVIRIGLYGMGGVGKTTLAKAFYNHLLQRSFEGCCFLANIREVSGTRRGLESLQQQLINDVLRSKRQTRVYNVEEGTMLIRERICSAKILVLIDDLDDINQYESLVGPFASGSVVIITTRDEEILEKIDVESRYRYRVNELDDAESLTLFTRHAFENADADNSFKLLSTEILRLAGGLPLALKVFGSHLYKRSKVGWLAYIKKLQKVTDSSIQQRLMISLDALESDDPMLKKLFLDISCLFLGWEIEKVVEILETYYSDADYYIDILRKRCLLYINNRVLGMHDLLRDIGREINGNNSPDEPGKHSRLWVSKDIEDVLKNHEGTEAIEVIFHRNVGKEHAFAAETFRRIRKLRFLQLTGVNLIGGFEGTLEKLRWLCWEYCPLKCFPSEFNPQQLVVLQLPCSSMIQMWKSDNTSRVYDNLKTLNMSNSSYLITTPDFSALPSLETLNFEGCDSLVELDISIGSLGRLVFLKLTGCRKLRSLPDTICNLRALEVLNIGGCFSVEALPEQLGNIESLKELDAHNVALSKLPDSTGRLSKLVKLILTCHRKPMTIYHKDHQKHKTLKTLPDTICNLRELEVLSVGYSRGLAALPVELGNIESLKELDVHDVIVSKIPDSIGCLINLVKLRFTHNKNLETLPKTIGCLRSLKILDISYCRRLIALPVELGNMESLKELYAQSLAVSELPDSIGHLSKLVELRLSDNTKLKTLPDAICNLRSLEILDISYCRSLIALPVELGNMESLKELDAHGLAVSELPNSIGHLSKLVELRLSNNKELTTLPDTICHLRSLEILYIDSCSSLTALPADLGMIDSLKELHARCISVSKIPDSVGRLTKLVKLILRGNKNLKTLPHTMSNMRSLETLDIDDCSDLEALPAELGNIDSLKELNMKNVAVSIVPESIRYLPRAGSRYSMT</sequence>
<dbReference type="SMART" id="SM00369">
    <property type="entry name" value="LRR_TYP"/>
    <property type="match status" value="6"/>
</dbReference>
<evidence type="ECO:0000256" key="2">
    <source>
        <dbReference type="ARBA" id="ARBA00022737"/>
    </source>
</evidence>
<dbReference type="PROSITE" id="PS50104">
    <property type="entry name" value="TIR"/>
    <property type="match status" value="1"/>
</dbReference>
<evidence type="ECO:0000256" key="1">
    <source>
        <dbReference type="ARBA" id="ARBA00022614"/>
    </source>
</evidence>
<dbReference type="Pfam" id="PF23282">
    <property type="entry name" value="WHD_ROQ1"/>
    <property type="match status" value="1"/>
</dbReference>
<organism evidence="5 6">
    <name type="scientific">Daucus carota subsp. sativus</name>
    <name type="common">Carrot</name>
    <dbReference type="NCBI Taxonomy" id="79200"/>
    <lineage>
        <taxon>Eukaryota</taxon>
        <taxon>Viridiplantae</taxon>
        <taxon>Streptophyta</taxon>
        <taxon>Embryophyta</taxon>
        <taxon>Tracheophyta</taxon>
        <taxon>Spermatophyta</taxon>
        <taxon>Magnoliopsida</taxon>
        <taxon>eudicotyledons</taxon>
        <taxon>Gunneridae</taxon>
        <taxon>Pentapetalae</taxon>
        <taxon>asterids</taxon>
        <taxon>campanulids</taxon>
        <taxon>Apiales</taxon>
        <taxon>Apiaceae</taxon>
        <taxon>Apioideae</taxon>
        <taxon>Scandiceae</taxon>
        <taxon>Daucinae</taxon>
        <taxon>Daucus</taxon>
        <taxon>Daucus sect. Daucus</taxon>
    </lineage>
</organism>
<dbReference type="Gene3D" id="3.40.50.10140">
    <property type="entry name" value="Toll/interleukin-1 receptor homology (TIR) domain"/>
    <property type="match status" value="1"/>
</dbReference>
<evidence type="ECO:0000256" key="3">
    <source>
        <dbReference type="ARBA" id="ARBA00023027"/>
    </source>
</evidence>
<dbReference type="SMART" id="SM00255">
    <property type="entry name" value="TIR"/>
    <property type="match status" value="1"/>
</dbReference>
<dbReference type="Pfam" id="PF00931">
    <property type="entry name" value="NB-ARC"/>
    <property type="match status" value="1"/>
</dbReference>
<dbReference type="Gene3D" id="3.40.50.300">
    <property type="entry name" value="P-loop containing nucleotide triphosphate hydrolases"/>
    <property type="match status" value="1"/>
</dbReference>
<evidence type="ECO:0000259" key="4">
    <source>
        <dbReference type="PROSITE" id="PS50104"/>
    </source>
</evidence>
<dbReference type="InterPro" id="IPR000157">
    <property type="entry name" value="TIR_dom"/>
</dbReference>
<feature type="domain" description="TIR" evidence="4">
    <location>
        <begin position="20"/>
        <end position="184"/>
    </location>
</feature>
<reference evidence="5" key="2">
    <citation type="submission" date="2022-03" db="EMBL/GenBank/DDBJ databases">
        <title>Draft title - Genomic analysis of global carrot germplasm unveils the trajectory of domestication and the origin of high carotenoid orange carrot.</title>
        <authorList>
            <person name="Iorizzo M."/>
            <person name="Ellison S."/>
            <person name="Senalik D."/>
            <person name="Macko-Podgorni A."/>
            <person name="Grzebelus D."/>
            <person name="Bostan H."/>
            <person name="Rolling W."/>
            <person name="Curaba J."/>
            <person name="Simon P."/>
        </authorList>
    </citation>
    <scope>NUCLEOTIDE SEQUENCE</scope>
    <source>
        <tissue evidence="5">Leaf</tissue>
    </source>
</reference>
<dbReference type="InterPro" id="IPR002182">
    <property type="entry name" value="NB-ARC"/>
</dbReference>
<dbReference type="SUPFAM" id="SSF52058">
    <property type="entry name" value="L domain-like"/>
    <property type="match status" value="2"/>
</dbReference>
<dbReference type="GO" id="GO:0007165">
    <property type="term" value="P:signal transduction"/>
    <property type="evidence" value="ECO:0007669"/>
    <property type="project" value="InterPro"/>
</dbReference>
<dbReference type="InterPro" id="IPR003593">
    <property type="entry name" value="AAA+_ATPase"/>
</dbReference>